<reference evidence="1" key="1">
    <citation type="submission" date="2023-07" db="EMBL/GenBank/DDBJ databases">
        <authorList>
            <person name="Aktuganov G."/>
            <person name="Boyko T."/>
            <person name="Delegan Y."/>
            <person name="Galimzianova N."/>
            <person name="Gilvanova E."/>
            <person name="Korobov V."/>
            <person name="Kuzmina L."/>
            <person name="Melentiev A."/>
            <person name="Milman P."/>
            <person name="Ryabova A."/>
            <person name="Stupak E."/>
            <person name="Yasakov T."/>
            <person name="Zharikova N."/>
            <person name="Zhurenko E."/>
        </authorList>
    </citation>
    <scope>NUCLEOTIDE SEQUENCE</scope>
    <source>
        <strain evidence="1">IB-739</strain>
    </source>
</reference>
<sequence>MSELEPVFRDIKNYRGLKRYLLRSLPKVRLEVGWLSLAHNLLKNVAIDAKNKGAKHRQVA</sequence>
<proteinExistence type="predicted"/>
<accession>A0ABT8V9C0</accession>
<dbReference type="Proteomes" id="UP001168883">
    <property type="component" value="Unassembled WGS sequence"/>
</dbReference>
<protein>
    <recommendedName>
        <fullName evidence="3">Transposase DDE domain-containing protein</fullName>
    </recommendedName>
</protein>
<gene>
    <name evidence="1" type="ORF">Q3C12_08065</name>
</gene>
<comment type="caution">
    <text evidence="1">The sequence shown here is derived from an EMBL/GenBank/DDBJ whole genome shotgun (WGS) entry which is preliminary data.</text>
</comment>
<dbReference type="EMBL" id="JAUMKJ010000008">
    <property type="protein sequence ID" value="MDO3676955.1"/>
    <property type="molecule type" value="Genomic_DNA"/>
</dbReference>
<evidence type="ECO:0000313" key="1">
    <source>
        <dbReference type="EMBL" id="MDO3676955.1"/>
    </source>
</evidence>
<evidence type="ECO:0000313" key="2">
    <source>
        <dbReference type="Proteomes" id="UP001168883"/>
    </source>
</evidence>
<evidence type="ECO:0008006" key="3">
    <source>
        <dbReference type="Google" id="ProtNLM"/>
    </source>
</evidence>
<name>A0ABT8V9C0_9BACL</name>
<keyword evidence="2" id="KW-1185">Reference proteome</keyword>
<organism evidence="1 2">
    <name type="scientific">Paenibacillus ehimensis</name>
    <dbReference type="NCBI Taxonomy" id="79264"/>
    <lineage>
        <taxon>Bacteria</taxon>
        <taxon>Bacillati</taxon>
        <taxon>Bacillota</taxon>
        <taxon>Bacilli</taxon>
        <taxon>Bacillales</taxon>
        <taxon>Paenibacillaceae</taxon>
        <taxon>Paenibacillus</taxon>
    </lineage>
</organism>